<dbReference type="AlphaFoldDB" id="A0A917IDF7"/>
<dbReference type="Gene3D" id="3.90.180.10">
    <property type="entry name" value="Medium-chain alcohol dehydrogenases, catalytic domain"/>
    <property type="match status" value="1"/>
</dbReference>
<dbReference type="RefSeq" id="WP_188754479.1">
    <property type="nucleotide sequence ID" value="NZ_BMJY01000001.1"/>
</dbReference>
<dbReference type="SUPFAM" id="SSF51735">
    <property type="entry name" value="NAD(P)-binding Rossmann-fold domains"/>
    <property type="match status" value="1"/>
</dbReference>
<evidence type="ECO:0000259" key="6">
    <source>
        <dbReference type="Pfam" id="PF00107"/>
    </source>
</evidence>
<dbReference type="GO" id="GO:0016491">
    <property type="term" value="F:oxidoreductase activity"/>
    <property type="evidence" value="ECO:0007669"/>
    <property type="project" value="UniProtKB-KW"/>
</dbReference>
<dbReference type="Pfam" id="PF00107">
    <property type="entry name" value="ADH_zinc_N"/>
    <property type="match status" value="1"/>
</dbReference>
<dbReference type="InterPro" id="IPR036291">
    <property type="entry name" value="NAD(P)-bd_dom_sf"/>
</dbReference>
<gene>
    <name evidence="8" type="primary">adh</name>
    <name evidence="8" type="ORF">GCM10010921_03080</name>
</gene>
<comment type="cofactor">
    <cofactor evidence="1 5">
        <name>Zn(2+)</name>
        <dbReference type="ChEBI" id="CHEBI:29105"/>
    </cofactor>
</comment>
<dbReference type="PANTHER" id="PTHR43401">
    <property type="entry name" value="L-THREONINE 3-DEHYDROGENASE"/>
    <property type="match status" value="1"/>
</dbReference>
<keyword evidence="4" id="KW-0560">Oxidoreductase</keyword>
<evidence type="ECO:0000256" key="1">
    <source>
        <dbReference type="ARBA" id="ARBA00001947"/>
    </source>
</evidence>
<evidence type="ECO:0000313" key="8">
    <source>
        <dbReference type="EMBL" id="GGH34986.1"/>
    </source>
</evidence>
<dbReference type="InterPro" id="IPR002328">
    <property type="entry name" value="ADH_Zn_CS"/>
</dbReference>
<dbReference type="EMBL" id="BMJY01000001">
    <property type="protein sequence ID" value="GGH34986.1"/>
    <property type="molecule type" value="Genomic_DNA"/>
</dbReference>
<keyword evidence="3 5" id="KW-0862">Zinc</keyword>
<dbReference type="Pfam" id="PF08240">
    <property type="entry name" value="ADH_N"/>
    <property type="match status" value="1"/>
</dbReference>
<comment type="similarity">
    <text evidence="5">Belongs to the zinc-containing alcohol dehydrogenase family.</text>
</comment>
<dbReference type="InterPro" id="IPR050129">
    <property type="entry name" value="Zn_alcohol_dh"/>
</dbReference>
<dbReference type="InterPro" id="IPR013149">
    <property type="entry name" value="ADH-like_C"/>
</dbReference>
<organism evidence="8 9">
    <name type="scientific">Microbacterium album</name>
    <dbReference type="NCBI Taxonomy" id="2053191"/>
    <lineage>
        <taxon>Bacteria</taxon>
        <taxon>Bacillati</taxon>
        <taxon>Actinomycetota</taxon>
        <taxon>Actinomycetes</taxon>
        <taxon>Micrococcales</taxon>
        <taxon>Microbacteriaceae</taxon>
        <taxon>Microbacterium</taxon>
    </lineage>
</organism>
<keyword evidence="9" id="KW-1185">Reference proteome</keyword>
<proteinExistence type="inferred from homology"/>
<dbReference type="GO" id="GO:0008270">
    <property type="term" value="F:zinc ion binding"/>
    <property type="evidence" value="ECO:0007669"/>
    <property type="project" value="InterPro"/>
</dbReference>
<feature type="domain" description="Alcohol dehydrogenase-like C-terminal" evidence="6">
    <location>
        <begin position="190"/>
        <end position="320"/>
    </location>
</feature>
<accession>A0A917IDF7</accession>
<evidence type="ECO:0000256" key="2">
    <source>
        <dbReference type="ARBA" id="ARBA00022723"/>
    </source>
</evidence>
<reference evidence="8" key="2">
    <citation type="submission" date="2020-09" db="EMBL/GenBank/DDBJ databases">
        <authorList>
            <person name="Sun Q."/>
            <person name="Zhou Y."/>
        </authorList>
    </citation>
    <scope>NUCLEOTIDE SEQUENCE</scope>
    <source>
        <strain evidence="8">CGMCC 1.15794</strain>
    </source>
</reference>
<evidence type="ECO:0000313" key="9">
    <source>
        <dbReference type="Proteomes" id="UP000657592"/>
    </source>
</evidence>
<evidence type="ECO:0000256" key="5">
    <source>
        <dbReference type="RuleBase" id="RU361277"/>
    </source>
</evidence>
<evidence type="ECO:0000259" key="7">
    <source>
        <dbReference type="Pfam" id="PF08240"/>
    </source>
</evidence>
<keyword evidence="2 5" id="KW-0479">Metal-binding</keyword>
<dbReference type="SUPFAM" id="SSF50129">
    <property type="entry name" value="GroES-like"/>
    <property type="match status" value="1"/>
</dbReference>
<dbReference type="PROSITE" id="PS00059">
    <property type="entry name" value="ADH_ZINC"/>
    <property type="match status" value="1"/>
</dbReference>
<dbReference type="Gene3D" id="3.40.50.720">
    <property type="entry name" value="NAD(P)-binding Rossmann-like Domain"/>
    <property type="match status" value="1"/>
</dbReference>
<feature type="domain" description="Alcohol dehydrogenase-like N-terminal" evidence="7">
    <location>
        <begin position="26"/>
        <end position="145"/>
    </location>
</feature>
<name>A0A917IDF7_9MICO</name>
<evidence type="ECO:0000256" key="3">
    <source>
        <dbReference type="ARBA" id="ARBA00022833"/>
    </source>
</evidence>
<dbReference type="PANTHER" id="PTHR43401:SF2">
    <property type="entry name" value="L-THREONINE 3-DEHYDROGENASE"/>
    <property type="match status" value="1"/>
</dbReference>
<evidence type="ECO:0000256" key="4">
    <source>
        <dbReference type="ARBA" id="ARBA00023002"/>
    </source>
</evidence>
<protein>
    <submittedName>
        <fullName evidence="8">Alcohol dehydrogenase adh</fullName>
    </submittedName>
</protein>
<dbReference type="InterPro" id="IPR013154">
    <property type="entry name" value="ADH-like_N"/>
</dbReference>
<dbReference type="InterPro" id="IPR011032">
    <property type="entry name" value="GroES-like_sf"/>
</dbReference>
<comment type="caution">
    <text evidence="8">The sequence shown here is derived from an EMBL/GenBank/DDBJ whole genome shotgun (WGS) entry which is preliminary data.</text>
</comment>
<dbReference type="Proteomes" id="UP000657592">
    <property type="component" value="Unassembled WGS sequence"/>
</dbReference>
<reference evidence="8" key="1">
    <citation type="journal article" date="2014" name="Int. J. Syst. Evol. Microbiol.">
        <title>Complete genome sequence of Corynebacterium casei LMG S-19264T (=DSM 44701T), isolated from a smear-ripened cheese.</title>
        <authorList>
            <consortium name="US DOE Joint Genome Institute (JGI-PGF)"/>
            <person name="Walter F."/>
            <person name="Albersmeier A."/>
            <person name="Kalinowski J."/>
            <person name="Ruckert C."/>
        </authorList>
    </citation>
    <scope>NUCLEOTIDE SEQUENCE</scope>
    <source>
        <strain evidence="8">CGMCC 1.15794</strain>
    </source>
</reference>
<sequence>MTTSRAALLTGPNTVELVEYPVPDIGEDEAILRIEAAALCGSDVAQVRSGRSAGKPTRLVPGHEPMGVIDRIGAGAAERWGVREGDRVAVEVVVPCHACPACAARNHVSCERSLGAYGYRPFESPTPLIGGFADYMYLHPQSVVHRIDREVPVSVAAMYNSFAAGVRWGVHLGGAREGSTVLILGAGQRGIAAAIAARQAGAEQIIVTGLARDRHKLDAALALGADTAVYADSEDVPERVRELTDGRLADVVLDLTPDAAQPVQDALDAARPGGRVVLAGLKHGRGIELVTDRIIQKGLTVVGARGVESTSIDEAITLIESGRFPLEELHTHSFGLDDVVRGIDVLAGVPDEPAIHVSVEP</sequence>